<comment type="similarity">
    <text evidence="2 6">Belongs to the ABC-2 integral membrane protein family.</text>
</comment>
<dbReference type="Pfam" id="PF01061">
    <property type="entry name" value="ABC2_membrane"/>
    <property type="match status" value="1"/>
</dbReference>
<dbReference type="Proteomes" id="UP000068447">
    <property type="component" value="Chromosome"/>
</dbReference>
<dbReference type="OrthoDB" id="9804001at2"/>
<dbReference type="PRINTS" id="PR00164">
    <property type="entry name" value="ABC2TRNSPORT"/>
</dbReference>
<organism evidence="8 9">
    <name type="scientific">Lacimicrobium alkaliphilum</name>
    <dbReference type="NCBI Taxonomy" id="1526571"/>
    <lineage>
        <taxon>Bacteria</taxon>
        <taxon>Pseudomonadati</taxon>
        <taxon>Pseudomonadota</taxon>
        <taxon>Gammaproteobacteria</taxon>
        <taxon>Alteromonadales</taxon>
        <taxon>Alteromonadaceae</taxon>
        <taxon>Lacimicrobium</taxon>
    </lineage>
</organism>
<keyword evidence="5 6" id="KW-0472">Membrane</keyword>
<dbReference type="GO" id="GO:0140359">
    <property type="term" value="F:ABC-type transporter activity"/>
    <property type="evidence" value="ECO:0007669"/>
    <property type="project" value="InterPro"/>
</dbReference>
<dbReference type="InterPro" id="IPR000412">
    <property type="entry name" value="ABC_2_transport"/>
</dbReference>
<feature type="transmembrane region" description="Helical" evidence="6">
    <location>
        <begin position="104"/>
        <end position="127"/>
    </location>
</feature>
<evidence type="ECO:0000313" key="8">
    <source>
        <dbReference type="EMBL" id="ALS97190.1"/>
    </source>
</evidence>
<keyword evidence="3 6" id="KW-0812">Transmembrane</keyword>
<dbReference type="AlphaFoldDB" id="A0A0U2JI95"/>
<feature type="transmembrane region" description="Helical" evidence="6">
    <location>
        <begin position="169"/>
        <end position="188"/>
    </location>
</feature>
<evidence type="ECO:0000256" key="1">
    <source>
        <dbReference type="ARBA" id="ARBA00004141"/>
    </source>
</evidence>
<comment type="subcellular location">
    <subcellularLocation>
        <location evidence="6">Cell inner membrane</location>
        <topology evidence="6">Multi-pass membrane protein</topology>
    </subcellularLocation>
    <subcellularLocation>
        <location evidence="1">Membrane</location>
        <topology evidence="1">Multi-pass membrane protein</topology>
    </subcellularLocation>
</comment>
<evidence type="ECO:0000313" key="9">
    <source>
        <dbReference type="Proteomes" id="UP000068447"/>
    </source>
</evidence>
<keyword evidence="6" id="KW-0813">Transport</keyword>
<keyword evidence="4 6" id="KW-1133">Transmembrane helix</keyword>
<dbReference type="PANTHER" id="PTHR43332:SF1">
    <property type="entry name" value="TRANSPORT PERMEASE PROTEIN"/>
    <property type="match status" value="1"/>
</dbReference>
<name>A0A0U2JI95_9ALTE</name>
<evidence type="ECO:0000256" key="3">
    <source>
        <dbReference type="ARBA" id="ARBA00022692"/>
    </source>
</evidence>
<dbReference type="RefSeq" id="WP_062475790.1">
    <property type="nucleotide sequence ID" value="NZ_CP013650.1"/>
</dbReference>
<dbReference type="NCBIfam" id="NF011648">
    <property type="entry name" value="PRK15066.1"/>
    <property type="match status" value="1"/>
</dbReference>
<feature type="domain" description="ABC transmembrane type-2" evidence="7">
    <location>
        <begin position="21"/>
        <end position="250"/>
    </location>
</feature>
<dbReference type="GO" id="GO:0043190">
    <property type="term" value="C:ATP-binding cassette (ABC) transporter complex"/>
    <property type="evidence" value="ECO:0007669"/>
    <property type="project" value="InterPro"/>
</dbReference>
<dbReference type="PIRSF" id="PIRSF006648">
    <property type="entry name" value="DrrB"/>
    <property type="match status" value="1"/>
</dbReference>
<feature type="transmembrane region" description="Helical" evidence="6">
    <location>
        <begin position="57"/>
        <end position="84"/>
    </location>
</feature>
<accession>A0A0U2JI95</accession>
<protein>
    <recommendedName>
        <fullName evidence="6">Transport permease protein</fullName>
    </recommendedName>
</protein>
<evidence type="ECO:0000259" key="7">
    <source>
        <dbReference type="PROSITE" id="PS51012"/>
    </source>
</evidence>
<reference evidence="8 9" key="1">
    <citation type="submission" date="2015-12" db="EMBL/GenBank/DDBJ databases">
        <title>Complete genome of Lacimicrobium alkaliphilum KCTC 32984.</title>
        <authorList>
            <person name="Kim S.-G."/>
            <person name="Lee Y.-J."/>
        </authorList>
    </citation>
    <scope>NUCLEOTIDE SEQUENCE [LARGE SCALE GENOMIC DNA]</scope>
    <source>
        <strain evidence="8 9">YelD216</strain>
    </source>
</reference>
<feature type="transmembrane region" description="Helical" evidence="6">
    <location>
        <begin position="23"/>
        <end position="45"/>
    </location>
</feature>
<feature type="transmembrane region" description="Helical" evidence="6">
    <location>
        <begin position="200"/>
        <end position="217"/>
    </location>
</feature>
<dbReference type="InterPro" id="IPR052522">
    <property type="entry name" value="ABC-2_transport_permease"/>
</dbReference>
<dbReference type="PANTHER" id="PTHR43332">
    <property type="entry name" value="INNER MEMBRANE TRANSPORT PERMEASE YADH-RELATED"/>
    <property type="match status" value="1"/>
</dbReference>
<feature type="transmembrane region" description="Helical" evidence="6">
    <location>
        <begin position="223"/>
        <end position="247"/>
    </location>
</feature>
<dbReference type="InterPro" id="IPR013525">
    <property type="entry name" value="ABC2_TM"/>
</dbReference>
<evidence type="ECO:0000256" key="2">
    <source>
        <dbReference type="ARBA" id="ARBA00007783"/>
    </source>
</evidence>
<evidence type="ECO:0000256" key="4">
    <source>
        <dbReference type="ARBA" id="ARBA00022989"/>
    </source>
</evidence>
<keyword evidence="6" id="KW-1003">Cell membrane</keyword>
<dbReference type="PROSITE" id="PS51012">
    <property type="entry name" value="ABC_TM2"/>
    <property type="match status" value="1"/>
</dbReference>
<keyword evidence="9" id="KW-1185">Reference proteome</keyword>
<gene>
    <name evidence="8" type="ORF">AT746_02110</name>
</gene>
<dbReference type="InterPro" id="IPR047817">
    <property type="entry name" value="ABC2_TM_bact-type"/>
</dbReference>
<feature type="transmembrane region" description="Helical" evidence="6">
    <location>
        <begin position="139"/>
        <end position="163"/>
    </location>
</feature>
<proteinExistence type="inferred from homology"/>
<sequence length="255" mass="27992">MTLNIHAISAIYKFEMARTWRTLLQSVASPVISTSLYFVVFGSAIGSRMVEIDGISYGAFIIPGLIMLSLLTESISNASFGIHMPKFTGTIYEILSAPVSPFEIVTGFVGAAATKSIILGLLIMATAGLFVDFDIAHPFWVLGFLVLTALTFSLFGFIIGVWADGFDKLQIMPAMIITPLTFLGGSFYSISMLPPIWQQITLFNPVVYLISGFRWAFYDVSDVSIGISLSMTLVFLLICLLTIGWIFKTGYRLKT</sequence>
<dbReference type="KEGG" id="lal:AT746_02110"/>
<dbReference type="STRING" id="1526571.AT746_02110"/>
<evidence type="ECO:0000256" key="5">
    <source>
        <dbReference type="ARBA" id="ARBA00023136"/>
    </source>
</evidence>
<evidence type="ECO:0000256" key="6">
    <source>
        <dbReference type="RuleBase" id="RU361157"/>
    </source>
</evidence>
<dbReference type="EMBL" id="CP013650">
    <property type="protein sequence ID" value="ALS97190.1"/>
    <property type="molecule type" value="Genomic_DNA"/>
</dbReference>